<dbReference type="InterPro" id="IPR015422">
    <property type="entry name" value="PyrdxlP-dep_Trfase_small"/>
</dbReference>
<evidence type="ECO:0000256" key="5">
    <source>
        <dbReference type="ARBA" id="ARBA00023317"/>
    </source>
</evidence>
<proteinExistence type="inferred from homology"/>
<evidence type="ECO:0000256" key="1">
    <source>
        <dbReference type="ARBA" id="ARBA00001933"/>
    </source>
</evidence>
<evidence type="ECO:0000259" key="8">
    <source>
        <dbReference type="Pfam" id="PF00266"/>
    </source>
</evidence>
<accession>A0A7V8HQX3</accession>
<dbReference type="Pfam" id="PF13419">
    <property type="entry name" value="HAD_2"/>
    <property type="match status" value="1"/>
</dbReference>
<organism evidence="9 10">
    <name type="scientific">Bifidobacterium pullorum</name>
    <dbReference type="NCBI Taxonomy" id="78448"/>
    <lineage>
        <taxon>Bacteria</taxon>
        <taxon>Bacillati</taxon>
        <taxon>Actinomycetota</taxon>
        <taxon>Actinomycetes</taxon>
        <taxon>Bifidobacteriales</taxon>
        <taxon>Bifidobacteriaceae</taxon>
        <taxon>Bifidobacterium</taxon>
    </lineage>
</organism>
<dbReference type="InterPro" id="IPR015424">
    <property type="entry name" value="PyrdxlP-dep_Trfase"/>
</dbReference>
<dbReference type="GO" id="GO:0019700">
    <property type="term" value="P:organic phosphonate catabolic process"/>
    <property type="evidence" value="ECO:0007669"/>
    <property type="project" value="InterPro"/>
</dbReference>
<dbReference type="InterPro" id="IPR015421">
    <property type="entry name" value="PyrdxlP-dep_Trfase_major"/>
</dbReference>
<dbReference type="PANTHER" id="PTHR42778">
    <property type="entry name" value="2-AMINOETHYLPHOSPHONATE--PYRUVATE TRANSAMINASE"/>
    <property type="match status" value="1"/>
</dbReference>
<dbReference type="Gene3D" id="3.40.50.1000">
    <property type="entry name" value="HAD superfamily/HAD-like"/>
    <property type="match status" value="1"/>
</dbReference>
<comment type="catalytic activity">
    <reaction evidence="7">
        <text>(2-aminoethyl)phosphonate + pyruvate = phosphonoacetaldehyde + L-alanine</text>
        <dbReference type="Rhea" id="RHEA:17021"/>
        <dbReference type="ChEBI" id="CHEBI:15361"/>
        <dbReference type="ChEBI" id="CHEBI:57418"/>
        <dbReference type="ChEBI" id="CHEBI:57972"/>
        <dbReference type="ChEBI" id="CHEBI:58383"/>
        <dbReference type="EC" id="2.6.1.37"/>
    </reaction>
</comment>
<evidence type="ECO:0000256" key="4">
    <source>
        <dbReference type="ARBA" id="ARBA00022898"/>
    </source>
</evidence>
<evidence type="ECO:0000256" key="2">
    <source>
        <dbReference type="ARBA" id="ARBA00022576"/>
    </source>
</evidence>
<dbReference type="AlphaFoldDB" id="A0A7V8HQX3"/>
<dbReference type="Gene3D" id="3.90.1150.10">
    <property type="entry name" value="Aspartate Aminotransferase, domain 1"/>
    <property type="match status" value="1"/>
</dbReference>
<evidence type="ECO:0000256" key="6">
    <source>
        <dbReference type="ARBA" id="ARBA00044521"/>
    </source>
</evidence>
<dbReference type="Gene3D" id="3.40.640.10">
    <property type="entry name" value="Type I PLP-dependent aspartate aminotransferase-like (Major domain)"/>
    <property type="match status" value="1"/>
</dbReference>
<dbReference type="InterPro" id="IPR023214">
    <property type="entry name" value="HAD_sf"/>
</dbReference>
<dbReference type="SUPFAM" id="SSF56784">
    <property type="entry name" value="HAD-like"/>
    <property type="match status" value="1"/>
</dbReference>
<dbReference type="SUPFAM" id="SSF53383">
    <property type="entry name" value="PLP-dependent transferases"/>
    <property type="match status" value="1"/>
</dbReference>
<dbReference type="NCBIfam" id="NF010006">
    <property type="entry name" value="PRK13479.1"/>
    <property type="match status" value="1"/>
</dbReference>
<sequence>MNRDYKLLTPGPLTTTRTVKEEMLFDHCTWDDDYKAITQKIRADLLELAHCNPSEYTTVLMQGSGTFGVESVLTSVIGADEKVLLCTNGAYGDRQVKICEHAGIDYVQYAEPYDRIPDAAHVAEILDNDPSITHVSMIHSETTSGLLNDIESVARVAKAHGCTFIVDAMSSFGGVDIPVADWGIDFLVSSANKCIQGVPGFSFIICNTAKLEASRGKARSLSLDLWDQWNTLEKDGGKWRYTSPTHVVLAFNRALDEMKAEGGIPARSARYATNNRMLIARAWEDAHGAAPTDADVDAVYSHFEPKLLSILDRFADPKPGVIDAVAALREAGLKIGSTTGYTDAMMEIVVPKAAELGYAPDHWVSADGTQGFGRPYPYMIFHNMQVLRLMDVRRVAKVGDTISDIKEGKNAGVFTVGVTEGSSQMGLSQAEFEALSPAERDRERTMAREAFLEAGADAVIDTMAELPALLLG</sequence>
<dbReference type="GO" id="GO:0050194">
    <property type="term" value="F:phosphonoacetaldehyde hydrolase activity"/>
    <property type="evidence" value="ECO:0007669"/>
    <property type="project" value="InterPro"/>
</dbReference>
<evidence type="ECO:0000313" key="9">
    <source>
        <dbReference type="EMBL" id="KFI83543.1"/>
    </source>
</evidence>
<dbReference type="HAMAP" id="MF_01375">
    <property type="entry name" value="PhnX"/>
    <property type="match status" value="1"/>
</dbReference>
<keyword evidence="2 9" id="KW-0032">Aminotransferase</keyword>
<dbReference type="EC" id="2.6.1.37" evidence="6"/>
<evidence type="ECO:0000256" key="3">
    <source>
        <dbReference type="ARBA" id="ARBA00022679"/>
    </source>
</evidence>
<keyword evidence="3 9" id="KW-0808">Transferase</keyword>
<dbReference type="InterPro" id="IPR041492">
    <property type="entry name" value="HAD_2"/>
</dbReference>
<reference evidence="9 10" key="1">
    <citation type="submission" date="2014-03" db="EMBL/GenBank/DDBJ databases">
        <title>Genomics of Bifidobacteria.</title>
        <authorList>
            <person name="Ventura M."/>
            <person name="Milani C."/>
            <person name="Lugli G.A."/>
        </authorList>
    </citation>
    <scope>NUCLEOTIDE SEQUENCE [LARGE SCALE GENOMIC DNA]</scope>
    <source>
        <strain evidence="9 10">LMG 21816</strain>
    </source>
</reference>
<evidence type="ECO:0000313" key="10">
    <source>
        <dbReference type="Proteomes" id="UP000029109"/>
    </source>
</evidence>
<dbReference type="InterPro" id="IPR000192">
    <property type="entry name" value="Aminotrans_V_dom"/>
</dbReference>
<dbReference type="EMBL" id="JGZJ01000006">
    <property type="protein sequence ID" value="KFI83543.1"/>
    <property type="molecule type" value="Genomic_DNA"/>
</dbReference>
<name>A0A7V8HQX3_9BIFI</name>
<dbReference type="PANTHER" id="PTHR42778:SF1">
    <property type="entry name" value="2-AMINOETHYLPHOSPHONATE--PYRUVATE TRANSAMINASE"/>
    <property type="match status" value="1"/>
</dbReference>
<protein>
    <recommendedName>
        <fullName evidence="6">2-aminoethylphosphonate--pyruvate transaminase</fullName>
        <ecNumber evidence="6">2.6.1.37</ecNumber>
    </recommendedName>
</protein>
<dbReference type="NCBIfam" id="TIGR01422">
    <property type="entry name" value="phosphonatase"/>
    <property type="match status" value="1"/>
</dbReference>
<keyword evidence="5 9" id="KW-0670">Pyruvate</keyword>
<dbReference type="GO" id="GO:0047304">
    <property type="term" value="F:2-aminoethylphosphonate-pyruvate transaminase activity"/>
    <property type="evidence" value="ECO:0007669"/>
    <property type="project" value="UniProtKB-EC"/>
</dbReference>
<dbReference type="Pfam" id="PF00266">
    <property type="entry name" value="Aminotran_5"/>
    <property type="match status" value="1"/>
</dbReference>
<dbReference type="InterPro" id="IPR006323">
    <property type="entry name" value="Phosphonoacetald_hydro"/>
</dbReference>
<dbReference type="InterPro" id="IPR012703">
    <property type="entry name" value="NH2EtPonate_pyrv_transaminase"/>
</dbReference>
<keyword evidence="4" id="KW-0663">Pyridoxal phosphate</keyword>
<comment type="cofactor">
    <cofactor evidence="1">
        <name>pyridoxal 5'-phosphate</name>
        <dbReference type="ChEBI" id="CHEBI:597326"/>
    </cofactor>
</comment>
<dbReference type="InterPro" id="IPR036412">
    <property type="entry name" value="HAD-like_sf"/>
</dbReference>
<dbReference type="Proteomes" id="UP000029109">
    <property type="component" value="Unassembled WGS sequence"/>
</dbReference>
<gene>
    <name evidence="9" type="ORF">BPULL_1731</name>
</gene>
<dbReference type="HAMAP" id="MF_01376">
    <property type="entry name" value="PhnW_aminotrans_5"/>
    <property type="match status" value="1"/>
</dbReference>
<feature type="domain" description="Aminotransferase class V" evidence="8">
    <location>
        <begin position="35"/>
        <end position="258"/>
    </location>
</feature>
<evidence type="ECO:0000256" key="7">
    <source>
        <dbReference type="ARBA" id="ARBA00049460"/>
    </source>
</evidence>
<comment type="caution">
    <text evidence="9">The sequence shown here is derived from an EMBL/GenBank/DDBJ whole genome shotgun (WGS) entry which is preliminary data.</text>
</comment>